<dbReference type="PANTHER" id="PTHR24276:SF98">
    <property type="entry name" value="FI18310P1-RELATED"/>
    <property type="match status" value="1"/>
</dbReference>
<dbReference type="SUPFAM" id="SSF50494">
    <property type="entry name" value="Trypsin-like serine proteases"/>
    <property type="match status" value="1"/>
</dbReference>
<evidence type="ECO:0000256" key="2">
    <source>
        <dbReference type="ARBA" id="ARBA00023157"/>
    </source>
</evidence>
<feature type="transmembrane region" description="Helical" evidence="3">
    <location>
        <begin position="292"/>
        <end position="312"/>
    </location>
</feature>
<evidence type="ECO:0000256" key="1">
    <source>
        <dbReference type="ARBA" id="ARBA00007664"/>
    </source>
</evidence>
<keyword evidence="7" id="KW-1185">Reference proteome</keyword>
<comment type="caution">
    <text evidence="6">The sequence shown here is derived from an EMBL/GenBank/DDBJ whole genome shotgun (WGS) entry which is preliminary data.</text>
</comment>
<dbReference type="PRINTS" id="PR00722">
    <property type="entry name" value="CHYMOTRYPSIN"/>
</dbReference>
<dbReference type="PROSITE" id="PS50240">
    <property type="entry name" value="TRYPSIN_DOM"/>
    <property type="match status" value="1"/>
</dbReference>
<keyword evidence="4" id="KW-0732">Signal</keyword>
<accession>A0A4Q9HVE8</accession>
<comment type="similarity">
    <text evidence="1">Belongs to the peptidase S1 family.</text>
</comment>
<dbReference type="PROSITE" id="PS00134">
    <property type="entry name" value="TRYPSIN_HIS"/>
    <property type="match status" value="1"/>
</dbReference>
<evidence type="ECO:0000313" key="6">
    <source>
        <dbReference type="EMBL" id="TBO58200.1"/>
    </source>
</evidence>
<dbReference type="NCBIfam" id="TIGR01167">
    <property type="entry name" value="LPXTG_anchor"/>
    <property type="match status" value="1"/>
</dbReference>
<dbReference type="CDD" id="cd00190">
    <property type="entry name" value="Tryp_SPc"/>
    <property type="match status" value="1"/>
</dbReference>
<evidence type="ECO:0000256" key="4">
    <source>
        <dbReference type="SAM" id="SignalP"/>
    </source>
</evidence>
<feature type="signal peptide" evidence="4">
    <location>
        <begin position="1"/>
        <end position="30"/>
    </location>
</feature>
<gene>
    <name evidence="6" type="ORF">EYS09_18580</name>
</gene>
<dbReference type="GO" id="GO:0006508">
    <property type="term" value="P:proteolysis"/>
    <property type="evidence" value="ECO:0007669"/>
    <property type="project" value="UniProtKB-KW"/>
</dbReference>
<dbReference type="RefSeq" id="WP_131124090.1">
    <property type="nucleotide sequence ID" value="NZ_SIXH01000156.1"/>
</dbReference>
<proteinExistence type="inferred from homology"/>
<protein>
    <submittedName>
        <fullName evidence="6">Serine protease</fullName>
    </submittedName>
</protein>
<dbReference type="InterPro" id="IPR009003">
    <property type="entry name" value="Peptidase_S1_PA"/>
</dbReference>
<organism evidence="6 7">
    <name type="scientific">Streptomyces kasugaensis</name>
    <dbReference type="NCBI Taxonomy" id="1946"/>
    <lineage>
        <taxon>Bacteria</taxon>
        <taxon>Bacillati</taxon>
        <taxon>Actinomycetota</taxon>
        <taxon>Actinomycetes</taxon>
        <taxon>Kitasatosporales</taxon>
        <taxon>Streptomycetaceae</taxon>
        <taxon>Streptomyces</taxon>
    </lineage>
</organism>
<keyword evidence="6" id="KW-0378">Hydrolase</keyword>
<evidence type="ECO:0000259" key="5">
    <source>
        <dbReference type="PROSITE" id="PS50240"/>
    </source>
</evidence>
<sequence>MFSFKPLRRRTARTVAVGALAAAACTTVMAGSAAAIVNGSDSTESYPFMATIPESAPKHGLHDGTCGASLIGQQWVLTAAHCVKGDGLELEGIVRVGSDHRKSGGTVRKIDRTFIHPGYVNGGGKTANKDDVALIRLDSPVAEKPIRIAGQAGRPGTPTRLLGFGTTADVGFKFADRLQELNTRRGAESECAPGYADRTRLCTITTVPKAMACFGDSGGPQVQKGRDGRWELIGVTSGPGAPDVPCSQGPGLYTSAPAYAGWIDKTMKTNSAPSTAAKGSDLAETGTNDSTVAIAGVAAALIAVGGGTAFAVRRRKTRHAA</sequence>
<keyword evidence="2" id="KW-1015">Disulfide bond</keyword>
<evidence type="ECO:0000256" key="3">
    <source>
        <dbReference type="SAM" id="Phobius"/>
    </source>
</evidence>
<feature type="chain" id="PRO_5038809373" evidence="4">
    <location>
        <begin position="31"/>
        <end position="321"/>
    </location>
</feature>
<keyword evidence="3" id="KW-0812">Transmembrane</keyword>
<reference evidence="6 7" key="1">
    <citation type="submission" date="2019-02" db="EMBL/GenBank/DDBJ databases">
        <title>Draft Genome Sequence of Streptomyces sp. AM-2504, identified by 16S rRNA comparative analysis as a Streptomyces Kasugaensis strain.</title>
        <authorList>
            <person name="Napolioni V."/>
            <person name="Giuliodori A.M."/>
            <person name="Spurio R."/>
            <person name="Fabbretti A."/>
        </authorList>
    </citation>
    <scope>NUCLEOTIDE SEQUENCE [LARGE SCALE GENOMIC DNA]</scope>
    <source>
        <strain evidence="6 7">AM-2504</strain>
    </source>
</reference>
<name>A0A4Q9HVE8_STRKA</name>
<dbReference type="PROSITE" id="PS51257">
    <property type="entry name" value="PROKAR_LIPOPROTEIN"/>
    <property type="match status" value="1"/>
</dbReference>
<dbReference type="Gene3D" id="2.40.10.10">
    <property type="entry name" value="Trypsin-like serine proteases"/>
    <property type="match status" value="1"/>
</dbReference>
<dbReference type="InterPro" id="IPR018114">
    <property type="entry name" value="TRYPSIN_HIS"/>
</dbReference>
<feature type="domain" description="Peptidase S1" evidence="5">
    <location>
        <begin position="36"/>
        <end position="268"/>
    </location>
</feature>
<keyword evidence="3" id="KW-1133">Transmembrane helix</keyword>
<dbReference type="InterPro" id="IPR001254">
    <property type="entry name" value="Trypsin_dom"/>
</dbReference>
<keyword evidence="3" id="KW-0472">Membrane</keyword>
<dbReference type="InterPro" id="IPR043504">
    <property type="entry name" value="Peptidase_S1_PA_chymotrypsin"/>
</dbReference>
<dbReference type="AlphaFoldDB" id="A0A4Q9HVE8"/>
<dbReference type="InterPro" id="IPR050430">
    <property type="entry name" value="Peptidase_S1"/>
</dbReference>
<dbReference type="InterPro" id="IPR001314">
    <property type="entry name" value="Peptidase_S1A"/>
</dbReference>
<dbReference type="PANTHER" id="PTHR24276">
    <property type="entry name" value="POLYSERASE-RELATED"/>
    <property type="match status" value="1"/>
</dbReference>
<dbReference type="EMBL" id="SIXH01000156">
    <property type="protein sequence ID" value="TBO58200.1"/>
    <property type="molecule type" value="Genomic_DNA"/>
</dbReference>
<dbReference type="Proteomes" id="UP000292452">
    <property type="component" value="Unassembled WGS sequence"/>
</dbReference>
<dbReference type="GO" id="GO:0004252">
    <property type="term" value="F:serine-type endopeptidase activity"/>
    <property type="evidence" value="ECO:0007669"/>
    <property type="project" value="InterPro"/>
</dbReference>
<keyword evidence="6" id="KW-0645">Protease</keyword>
<dbReference type="Pfam" id="PF00089">
    <property type="entry name" value="Trypsin"/>
    <property type="match status" value="1"/>
</dbReference>
<dbReference type="SMART" id="SM00020">
    <property type="entry name" value="Tryp_SPc"/>
    <property type="match status" value="1"/>
</dbReference>
<dbReference type="NCBIfam" id="NF041528">
    <property type="entry name" value="strep_LAETG"/>
    <property type="match status" value="1"/>
</dbReference>
<evidence type="ECO:0000313" key="7">
    <source>
        <dbReference type="Proteomes" id="UP000292452"/>
    </source>
</evidence>